<dbReference type="Pfam" id="PF13515">
    <property type="entry name" value="FUSC_2"/>
    <property type="match status" value="1"/>
</dbReference>
<evidence type="ECO:0000256" key="4">
    <source>
        <dbReference type="ARBA" id="ARBA00023136"/>
    </source>
</evidence>
<evidence type="ECO:0000256" key="5">
    <source>
        <dbReference type="SAM" id="Phobius"/>
    </source>
</evidence>
<dbReference type="RefSeq" id="WP_242852560.1">
    <property type="nucleotide sequence ID" value="NZ_LGYO01000011.1"/>
</dbReference>
<evidence type="ECO:0000256" key="2">
    <source>
        <dbReference type="ARBA" id="ARBA00022692"/>
    </source>
</evidence>
<accession>A0A0L6U267</accession>
<name>A0A0L6U267_9FIRM</name>
<evidence type="ECO:0000256" key="3">
    <source>
        <dbReference type="ARBA" id="ARBA00022989"/>
    </source>
</evidence>
<comment type="caution">
    <text evidence="7">The sequence shown here is derived from an EMBL/GenBank/DDBJ whole genome shotgun (WGS) entry which is preliminary data.</text>
</comment>
<proteinExistence type="predicted"/>
<evidence type="ECO:0000313" key="7">
    <source>
        <dbReference type="EMBL" id="KNZ42619.1"/>
    </source>
</evidence>
<dbReference type="GO" id="GO:0000287">
    <property type="term" value="F:magnesium ion binding"/>
    <property type="evidence" value="ECO:0007669"/>
    <property type="project" value="TreeGrafter"/>
</dbReference>
<feature type="domain" description="Integral membrane bound transporter" evidence="6">
    <location>
        <begin position="18"/>
        <end position="149"/>
    </location>
</feature>
<dbReference type="InterPro" id="IPR006379">
    <property type="entry name" value="HAD-SF_hydro_IIB"/>
</dbReference>
<dbReference type="InterPro" id="IPR049453">
    <property type="entry name" value="Memb_transporter_dom"/>
</dbReference>
<evidence type="ECO:0000259" key="6">
    <source>
        <dbReference type="Pfam" id="PF13515"/>
    </source>
</evidence>
<evidence type="ECO:0000256" key="1">
    <source>
        <dbReference type="ARBA" id="ARBA00004141"/>
    </source>
</evidence>
<evidence type="ECO:0000313" key="8">
    <source>
        <dbReference type="Proteomes" id="UP000036873"/>
    </source>
</evidence>
<dbReference type="EMBL" id="LGYO01000011">
    <property type="protein sequence ID" value="KNZ42619.1"/>
    <property type="molecule type" value="Genomic_DNA"/>
</dbReference>
<keyword evidence="7" id="KW-0378">Hydrolase</keyword>
<comment type="subcellular location">
    <subcellularLocation>
        <location evidence="1">Membrane</location>
        <topology evidence="1">Multi-pass membrane protein</topology>
    </subcellularLocation>
</comment>
<dbReference type="Gene3D" id="3.40.50.1000">
    <property type="entry name" value="HAD superfamily/HAD-like"/>
    <property type="match status" value="1"/>
</dbReference>
<dbReference type="NCBIfam" id="TIGR01484">
    <property type="entry name" value="HAD-SF-IIB"/>
    <property type="match status" value="1"/>
</dbReference>
<keyword evidence="4 5" id="KW-0472">Membrane</keyword>
<dbReference type="Pfam" id="PF08282">
    <property type="entry name" value="Hydrolase_3"/>
    <property type="match status" value="1"/>
</dbReference>
<dbReference type="PATRIC" id="fig|52689.4.peg.198"/>
<dbReference type="GO" id="GO:0016791">
    <property type="term" value="F:phosphatase activity"/>
    <property type="evidence" value="ECO:0007669"/>
    <property type="project" value="TreeGrafter"/>
</dbReference>
<reference evidence="8" key="1">
    <citation type="submission" date="2015-07" db="EMBL/GenBank/DDBJ databases">
        <title>Draft genome sequence of Acetobacterium bakii DSM 8293, a potential psychrophilic chemical producer through syngas fermentation.</title>
        <authorList>
            <person name="Song Y."/>
            <person name="Hwang S."/>
            <person name="Cho B.-K."/>
        </authorList>
    </citation>
    <scope>NUCLEOTIDE SEQUENCE [LARGE SCALE GENOMIC DNA]</scope>
    <source>
        <strain evidence="8">DSM 8239</strain>
    </source>
</reference>
<feature type="transmembrane region" description="Helical" evidence="5">
    <location>
        <begin position="84"/>
        <end position="102"/>
    </location>
</feature>
<dbReference type="GO" id="GO:0005829">
    <property type="term" value="C:cytosol"/>
    <property type="evidence" value="ECO:0007669"/>
    <property type="project" value="TreeGrafter"/>
</dbReference>
<sequence length="446" mass="49713">MPKIGMRIIKTCIAVYICFLIYLLRGEQGAPFYSAIAAILCMQPYVSNSFKIALNRTVGTFIGGAMGLVFLIVERSLALTSIPALQYLMVSLAIIPLIYITLLIKKPTASYIACVVFLSIAITHGSDVNPALFTMDRILDTLIGIFVSLGVNAFHLPRKKNTHILFVSDLDGTLLNSQNAISNYSKIKLNKLLSQGALISIVTNRSIATLLPIFEGVELKLPLVLMNGAALYDLQKKKYVHCRTVSNSTAQQVLKVFKQQGTNCFTHTIINDMLHIYYIRLINPVEKELYHSKKLHPQKNYISGELPDDRDVLYIMAVDKLELIEKLREKIIGLSCAPEINVIIHGDKEHDGYYYLEIYSAEVSVKKAIVEMQERLSADTLVAFGDNESDIPLLEMADHGYAVANATDGLMEMEPIIIGDNNSDAVVKTIEKHFYSKRKGAQTFES</sequence>
<keyword evidence="8" id="KW-1185">Reference proteome</keyword>
<dbReference type="AlphaFoldDB" id="A0A0L6U267"/>
<protein>
    <submittedName>
        <fullName evidence="7">Hydrolase</fullName>
    </submittedName>
</protein>
<keyword evidence="3 5" id="KW-1133">Transmembrane helix</keyword>
<organism evidence="7 8">
    <name type="scientific">Acetobacterium bakii</name>
    <dbReference type="NCBI Taxonomy" id="52689"/>
    <lineage>
        <taxon>Bacteria</taxon>
        <taxon>Bacillati</taxon>
        <taxon>Bacillota</taxon>
        <taxon>Clostridia</taxon>
        <taxon>Eubacteriales</taxon>
        <taxon>Eubacteriaceae</taxon>
        <taxon>Acetobacterium</taxon>
    </lineage>
</organism>
<dbReference type="Gene3D" id="3.30.1240.10">
    <property type="match status" value="1"/>
</dbReference>
<feature type="transmembrane region" description="Helical" evidence="5">
    <location>
        <begin position="109"/>
        <end position="126"/>
    </location>
</feature>
<dbReference type="PANTHER" id="PTHR10000">
    <property type="entry name" value="PHOSPHOSERINE PHOSPHATASE"/>
    <property type="match status" value="1"/>
</dbReference>
<gene>
    <name evidence="7" type="ORF">AKG39_05555</name>
</gene>
<feature type="transmembrane region" description="Helical" evidence="5">
    <location>
        <begin position="7"/>
        <end position="24"/>
    </location>
</feature>
<dbReference type="InterPro" id="IPR023214">
    <property type="entry name" value="HAD_sf"/>
</dbReference>
<dbReference type="SUPFAM" id="SSF56784">
    <property type="entry name" value="HAD-like"/>
    <property type="match status" value="1"/>
</dbReference>
<dbReference type="InterPro" id="IPR036412">
    <property type="entry name" value="HAD-like_sf"/>
</dbReference>
<feature type="transmembrane region" description="Helical" evidence="5">
    <location>
        <begin position="58"/>
        <end position="78"/>
    </location>
</feature>
<keyword evidence="2 5" id="KW-0812">Transmembrane</keyword>
<dbReference type="STRING" id="52689.AKG39_05555"/>
<dbReference type="PANTHER" id="PTHR10000:SF8">
    <property type="entry name" value="HAD SUPERFAMILY HYDROLASE-LIKE, TYPE 3"/>
    <property type="match status" value="1"/>
</dbReference>
<dbReference type="Proteomes" id="UP000036873">
    <property type="component" value="Unassembled WGS sequence"/>
</dbReference>
<dbReference type="GO" id="GO:0016020">
    <property type="term" value="C:membrane"/>
    <property type="evidence" value="ECO:0007669"/>
    <property type="project" value="UniProtKB-SubCell"/>
</dbReference>